<feature type="compositionally biased region" description="Basic and acidic residues" evidence="2">
    <location>
        <begin position="427"/>
        <end position="454"/>
    </location>
</feature>
<feature type="compositionally biased region" description="Polar residues" evidence="2">
    <location>
        <begin position="136"/>
        <end position="152"/>
    </location>
</feature>
<evidence type="ECO:0000256" key="2">
    <source>
        <dbReference type="SAM" id="MobiDB-lite"/>
    </source>
</evidence>
<evidence type="ECO:0000313" key="3">
    <source>
        <dbReference type="EMBL" id="TKA65373.1"/>
    </source>
</evidence>
<gene>
    <name evidence="3" type="ORF">B0A49_08598</name>
</gene>
<feature type="region of interest" description="Disordered" evidence="2">
    <location>
        <begin position="1"/>
        <end position="171"/>
    </location>
</feature>
<reference evidence="3 4" key="1">
    <citation type="submission" date="2017-03" db="EMBL/GenBank/DDBJ databases">
        <title>Genomes of endolithic fungi from Antarctica.</title>
        <authorList>
            <person name="Coleine C."/>
            <person name="Masonjones S."/>
            <person name="Stajich J.E."/>
        </authorList>
    </citation>
    <scope>NUCLEOTIDE SEQUENCE [LARGE SCALE GENOMIC DNA]</scope>
    <source>
        <strain evidence="3 4">CCFEE 5187</strain>
    </source>
</reference>
<evidence type="ECO:0000313" key="4">
    <source>
        <dbReference type="Proteomes" id="UP000308768"/>
    </source>
</evidence>
<feature type="compositionally biased region" description="Polar residues" evidence="2">
    <location>
        <begin position="70"/>
        <end position="80"/>
    </location>
</feature>
<dbReference type="Proteomes" id="UP000308768">
    <property type="component" value="Unassembled WGS sequence"/>
</dbReference>
<feature type="region of interest" description="Disordered" evidence="2">
    <location>
        <begin position="371"/>
        <end position="456"/>
    </location>
</feature>
<feature type="compositionally biased region" description="Polar residues" evidence="2">
    <location>
        <begin position="109"/>
        <end position="120"/>
    </location>
</feature>
<name>A0A4U0WSA4_9PEZI</name>
<dbReference type="OrthoDB" id="10690080at2759"/>
<feature type="compositionally biased region" description="Polar residues" evidence="2">
    <location>
        <begin position="371"/>
        <end position="383"/>
    </location>
</feature>
<dbReference type="AlphaFoldDB" id="A0A4U0WSA4"/>
<keyword evidence="1" id="KW-0175">Coiled coil</keyword>
<feature type="compositionally biased region" description="Pro residues" evidence="2">
    <location>
        <begin position="45"/>
        <end position="54"/>
    </location>
</feature>
<proteinExistence type="predicted"/>
<feature type="compositionally biased region" description="Low complexity" evidence="2">
    <location>
        <begin position="489"/>
        <end position="501"/>
    </location>
</feature>
<feature type="coiled-coil region" evidence="1">
    <location>
        <begin position="201"/>
        <end position="284"/>
    </location>
</feature>
<sequence length="568" mass="62795">MFHLISVNPQTKQQQPSEQPVPSSNQQMEPNKPDKPSSGGQQPDPWLPPAPRLPQPGQLQHPFESRLPRLTQSDVRSPSASPDPWLSPAPRLSPPGQLQHPFESRLPRPTQSDVRSSSASPVKRRPDSRRGHKSRGTGSVSPDKTRQASLSISVPPPLSQPAARKHEQPARHPVLEAYPSLEATYRDAHANNGPGRFQVLMRHLEIALLDHARNRDKLREDRKDLDDKQTEFQNELDTARAAKKKLEVLEDAFAKERSAFQKELNAEKKARYRLEGQVEALKDQCEQLRHPLAAQTTLGTANNAELRKVLDEKLAEQTNLITSQGTDFRADLVEQLRRLGDRVAAADTAAMTELREDIAVRADQLTANILESRQQQSITSKPRSSGVGVRQPPSTPDDTAATSSRAVPPASFPATGSPQSNKRRRRDSPDEPMRRTPEGLVKVHDGVNPDHDISECSNSEVRSLFEKAIAYLDGKKGVWTDAAKTPDTSPSGSKKSGPSGPICSHSSSNRKKNNAGLAKESCQDCTNHGRVCIRVERGQPLMIVPLPVDQREGMGPDDIGYWVVQYEQ</sequence>
<comment type="caution">
    <text evidence="3">The sequence shown here is derived from an EMBL/GenBank/DDBJ whole genome shotgun (WGS) entry which is preliminary data.</text>
</comment>
<dbReference type="EMBL" id="NAJN01001147">
    <property type="protein sequence ID" value="TKA65373.1"/>
    <property type="molecule type" value="Genomic_DNA"/>
</dbReference>
<accession>A0A4U0WSA4</accession>
<organism evidence="3 4">
    <name type="scientific">Cryomyces minteri</name>
    <dbReference type="NCBI Taxonomy" id="331657"/>
    <lineage>
        <taxon>Eukaryota</taxon>
        <taxon>Fungi</taxon>
        <taxon>Dikarya</taxon>
        <taxon>Ascomycota</taxon>
        <taxon>Pezizomycotina</taxon>
        <taxon>Dothideomycetes</taxon>
        <taxon>Dothideomycetes incertae sedis</taxon>
        <taxon>Cryomyces</taxon>
    </lineage>
</organism>
<feature type="compositionally biased region" description="Polar residues" evidence="2">
    <location>
        <begin position="396"/>
        <end position="405"/>
    </location>
</feature>
<keyword evidence="4" id="KW-1185">Reference proteome</keyword>
<feature type="region of interest" description="Disordered" evidence="2">
    <location>
        <begin position="480"/>
        <end position="515"/>
    </location>
</feature>
<evidence type="ECO:0000256" key="1">
    <source>
        <dbReference type="SAM" id="Coils"/>
    </source>
</evidence>
<protein>
    <submittedName>
        <fullName evidence="3">Uncharacterized protein</fullName>
    </submittedName>
</protein>
<feature type="compositionally biased region" description="Low complexity" evidence="2">
    <location>
        <begin position="13"/>
        <end position="27"/>
    </location>
</feature>